<reference evidence="4 5" key="1">
    <citation type="submission" date="2016-10" db="EMBL/GenBank/DDBJ databases">
        <title>The Draft Genome Sequence of Actinokineospora bangkokensis 44EHWT reveals the biosynthetic pathway of antifungal compounds Thailandins with unusual extender unit butylmalonyl-CoA.</title>
        <authorList>
            <person name="Greule A."/>
            <person name="Intra B."/>
            <person name="Flemming S."/>
            <person name="Rommel M.G."/>
            <person name="Panbangred W."/>
            <person name="Bechthold A."/>
        </authorList>
    </citation>
    <scope>NUCLEOTIDE SEQUENCE [LARGE SCALE GENOMIC DNA]</scope>
    <source>
        <strain evidence="4 5">44EHW</strain>
    </source>
</reference>
<evidence type="ECO:0000313" key="5">
    <source>
        <dbReference type="Proteomes" id="UP000186040"/>
    </source>
</evidence>
<dbReference type="InterPro" id="IPR012223">
    <property type="entry name" value="TEII"/>
</dbReference>
<evidence type="ECO:0000256" key="1">
    <source>
        <dbReference type="ARBA" id="ARBA00007169"/>
    </source>
</evidence>
<dbReference type="GO" id="GO:0008610">
    <property type="term" value="P:lipid biosynthetic process"/>
    <property type="evidence" value="ECO:0007669"/>
    <property type="project" value="TreeGrafter"/>
</dbReference>
<sequence>MSDNADSWVRRFHPSPGAAARLVCLPHAGGSASYFFPVSRALAPRVEVLAIQYPGRQDRRQEKCLESIEALADALVGIVAPYADKPLTLFGHSLGASLGFELALRLERAGVRLAGLIPSARRAPSAVRDERNHLLPDDGLLREIKQLNGTESQLLDDDEILRMVLPSIRADYKAAETYRPATLEQVSCPVLALTGDADPKATVAEVAQWENHTTGRFEMEVYPGGHFYLNAIVPQVLARITKQIDSTLATAE</sequence>
<accession>A0A1Q9LH43</accession>
<evidence type="ECO:0000256" key="2">
    <source>
        <dbReference type="ARBA" id="ARBA00022801"/>
    </source>
</evidence>
<name>A0A1Q9LH43_9PSEU</name>
<dbReference type="InterPro" id="IPR020802">
    <property type="entry name" value="TesA-like"/>
</dbReference>
<comment type="caution">
    <text evidence="4">The sequence shown here is derived from an EMBL/GenBank/DDBJ whole genome shotgun (WGS) entry which is preliminary data.</text>
</comment>
<keyword evidence="5" id="KW-1185">Reference proteome</keyword>
<dbReference type="STRING" id="1193682.BJP25_26850"/>
<dbReference type="PANTHER" id="PTHR11487:SF0">
    <property type="entry name" value="S-ACYL FATTY ACID SYNTHASE THIOESTERASE, MEDIUM CHAIN"/>
    <property type="match status" value="1"/>
</dbReference>
<dbReference type="SUPFAM" id="SSF53474">
    <property type="entry name" value="alpha/beta-Hydrolases"/>
    <property type="match status" value="1"/>
</dbReference>
<dbReference type="Pfam" id="PF00975">
    <property type="entry name" value="Thioesterase"/>
    <property type="match status" value="1"/>
</dbReference>
<dbReference type="AlphaFoldDB" id="A0A1Q9LH43"/>
<keyword evidence="2" id="KW-0378">Hydrolase</keyword>
<dbReference type="PANTHER" id="PTHR11487">
    <property type="entry name" value="THIOESTERASE"/>
    <property type="match status" value="1"/>
</dbReference>
<dbReference type="InterPro" id="IPR029058">
    <property type="entry name" value="AB_hydrolase_fold"/>
</dbReference>
<evidence type="ECO:0000259" key="3">
    <source>
        <dbReference type="SMART" id="SM00824"/>
    </source>
</evidence>
<dbReference type="GO" id="GO:0016787">
    <property type="term" value="F:hydrolase activity"/>
    <property type="evidence" value="ECO:0007669"/>
    <property type="project" value="UniProtKB-KW"/>
</dbReference>
<dbReference type="EMBL" id="MKQR01000025">
    <property type="protein sequence ID" value="OLR91367.1"/>
    <property type="molecule type" value="Genomic_DNA"/>
</dbReference>
<dbReference type="InterPro" id="IPR001031">
    <property type="entry name" value="Thioesterase"/>
</dbReference>
<organism evidence="4 5">
    <name type="scientific">Actinokineospora bangkokensis</name>
    <dbReference type="NCBI Taxonomy" id="1193682"/>
    <lineage>
        <taxon>Bacteria</taxon>
        <taxon>Bacillati</taxon>
        <taxon>Actinomycetota</taxon>
        <taxon>Actinomycetes</taxon>
        <taxon>Pseudonocardiales</taxon>
        <taxon>Pseudonocardiaceae</taxon>
        <taxon>Actinokineospora</taxon>
    </lineage>
</organism>
<evidence type="ECO:0000313" key="4">
    <source>
        <dbReference type="EMBL" id="OLR91367.1"/>
    </source>
</evidence>
<gene>
    <name evidence="4" type="ORF">BJP25_26850</name>
</gene>
<dbReference type="Proteomes" id="UP000186040">
    <property type="component" value="Unassembled WGS sequence"/>
</dbReference>
<protein>
    <submittedName>
        <fullName evidence="4">Thioesterase</fullName>
    </submittedName>
</protein>
<dbReference type="OrthoDB" id="4169718at2"/>
<feature type="domain" description="Thioesterase TesA-like" evidence="3">
    <location>
        <begin position="23"/>
        <end position="210"/>
    </location>
</feature>
<proteinExistence type="inferred from homology"/>
<dbReference type="SMART" id="SM00824">
    <property type="entry name" value="PKS_TE"/>
    <property type="match status" value="1"/>
</dbReference>
<comment type="similarity">
    <text evidence="1">Belongs to the thioesterase family.</text>
</comment>
<dbReference type="Gene3D" id="3.40.50.1820">
    <property type="entry name" value="alpha/beta hydrolase"/>
    <property type="match status" value="1"/>
</dbReference>